<evidence type="ECO:0000313" key="3">
    <source>
        <dbReference type="Proteomes" id="UP000011134"/>
    </source>
</evidence>
<dbReference type="PATRIC" id="fig|1056511.3.peg.2403"/>
<keyword evidence="1" id="KW-0732">Signal</keyword>
<sequence length="186" mass="20453">MKILSLTKRLCSIVLLAACGLSSTVSAANFPYNYLEVRVPLSPGGLGGAYSQQFHENAHMIFEAESTFEDDWHLGGGVGFNAPVNQFTDLTGQLKLLSIKNKESDTGEFDKKLGRFATELNFTLHAWILPQLETGATLGVITAEEDYNLFSVFARLHTSDAFSMGAEFKVSGIEDNQFVVSVRYPF</sequence>
<name>L8JC45_9GAMM</name>
<gene>
    <name evidence="2" type="ORF">C942_00910</name>
</gene>
<feature type="chain" id="PRO_5003993110" description="Outer membrane protein beta-barrel domain-containing protein" evidence="1">
    <location>
        <begin position="28"/>
        <end position="186"/>
    </location>
</feature>
<evidence type="ECO:0008006" key="4">
    <source>
        <dbReference type="Google" id="ProtNLM"/>
    </source>
</evidence>
<dbReference type="OrthoDB" id="5814217at2"/>
<comment type="caution">
    <text evidence="2">The sequence shown here is derived from an EMBL/GenBank/DDBJ whole genome shotgun (WGS) entry which is preliminary data.</text>
</comment>
<evidence type="ECO:0000256" key="1">
    <source>
        <dbReference type="SAM" id="SignalP"/>
    </source>
</evidence>
<dbReference type="RefSeq" id="WP_007465909.1">
    <property type="nucleotide sequence ID" value="NZ_AMZO01000016.1"/>
</dbReference>
<keyword evidence="3" id="KW-1185">Reference proteome</keyword>
<dbReference type="EMBL" id="AMZO01000016">
    <property type="protein sequence ID" value="ELR65823.1"/>
    <property type="molecule type" value="Genomic_DNA"/>
</dbReference>
<feature type="signal peptide" evidence="1">
    <location>
        <begin position="1"/>
        <end position="27"/>
    </location>
</feature>
<dbReference type="AlphaFoldDB" id="L8JC45"/>
<proteinExistence type="predicted"/>
<organism evidence="2 3">
    <name type="scientific">Photobacterium marinum</name>
    <dbReference type="NCBI Taxonomy" id="1056511"/>
    <lineage>
        <taxon>Bacteria</taxon>
        <taxon>Pseudomonadati</taxon>
        <taxon>Pseudomonadota</taxon>
        <taxon>Gammaproteobacteria</taxon>
        <taxon>Vibrionales</taxon>
        <taxon>Vibrionaceae</taxon>
        <taxon>Photobacterium</taxon>
    </lineage>
</organism>
<reference evidence="2 3" key="1">
    <citation type="submission" date="2012-12" db="EMBL/GenBank/DDBJ databases">
        <title>Genome Assembly of Photobacterium sp. AK15.</title>
        <authorList>
            <person name="Khatri I."/>
            <person name="Vaidya B."/>
            <person name="Srinivas T.N.R."/>
            <person name="Subramanian S."/>
            <person name="Pinnaka A."/>
        </authorList>
    </citation>
    <scope>NUCLEOTIDE SEQUENCE [LARGE SCALE GENOMIC DNA]</scope>
    <source>
        <strain evidence="2 3">AK15</strain>
    </source>
</reference>
<dbReference type="Proteomes" id="UP000011134">
    <property type="component" value="Unassembled WGS sequence"/>
</dbReference>
<accession>L8JC45</accession>
<protein>
    <recommendedName>
        <fullName evidence="4">Outer membrane protein beta-barrel domain-containing protein</fullName>
    </recommendedName>
</protein>
<evidence type="ECO:0000313" key="2">
    <source>
        <dbReference type="EMBL" id="ELR65823.1"/>
    </source>
</evidence>